<proteinExistence type="predicted"/>
<protein>
    <recommendedName>
        <fullName evidence="3">Lipoprotein</fullName>
    </recommendedName>
</protein>
<reference evidence="1 2" key="1">
    <citation type="journal article" date="2016" name="Nat. Commun.">
        <title>Thousands of microbial genomes shed light on interconnected biogeochemical processes in an aquifer system.</title>
        <authorList>
            <person name="Anantharaman K."/>
            <person name="Brown C.T."/>
            <person name="Hug L.A."/>
            <person name="Sharon I."/>
            <person name="Castelle C.J."/>
            <person name="Probst A.J."/>
            <person name="Thomas B.C."/>
            <person name="Singh A."/>
            <person name="Wilkins M.J."/>
            <person name="Karaoz U."/>
            <person name="Brodie E.L."/>
            <person name="Williams K.H."/>
            <person name="Hubbard S.S."/>
            <person name="Banfield J.F."/>
        </authorList>
    </citation>
    <scope>NUCLEOTIDE SEQUENCE [LARGE SCALE GENOMIC DNA]</scope>
</reference>
<organism evidence="1 2">
    <name type="scientific">Candidatus Kaiserbacteria bacterium RIFCSPLOWO2_12_FULL_45_26</name>
    <dbReference type="NCBI Taxonomy" id="1798525"/>
    <lineage>
        <taxon>Bacteria</taxon>
        <taxon>Candidatus Kaiseribacteriota</taxon>
    </lineage>
</organism>
<dbReference type="STRING" id="1798525.A3G90_01285"/>
<accession>A0A1F6FFR9</accession>
<comment type="caution">
    <text evidence="1">The sequence shown here is derived from an EMBL/GenBank/DDBJ whole genome shotgun (WGS) entry which is preliminary data.</text>
</comment>
<gene>
    <name evidence="1" type="ORF">A3G90_01285</name>
</gene>
<dbReference type="EMBL" id="MFMM01000001">
    <property type="protein sequence ID" value="OGG84702.1"/>
    <property type="molecule type" value="Genomic_DNA"/>
</dbReference>
<dbReference type="Proteomes" id="UP000177325">
    <property type="component" value="Unassembled WGS sequence"/>
</dbReference>
<evidence type="ECO:0008006" key="3">
    <source>
        <dbReference type="Google" id="ProtNLM"/>
    </source>
</evidence>
<evidence type="ECO:0000313" key="1">
    <source>
        <dbReference type="EMBL" id="OGG84702.1"/>
    </source>
</evidence>
<dbReference type="PROSITE" id="PS51257">
    <property type="entry name" value="PROKAR_LIPOPROTEIN"/>
    <property type="match status" value="1"/>
</dbReference>
<sequence>MKALLLFSAVLTTACIGPKANGSYYFKVEEIQSAERYCASHAGLQYIELKLGENPHYLTHCNGNVAAAVSQITCESCKNGDEKHSYLLTANKIESAREACKTRGKMVWIEFKLRNESFVPVCQFG</sequence>
<name>A0A1F6FFR9_9BACT</name>
<evidence type="ECO:0000313" key="2">
    <source>
        <dbReference type="Proteomes" id="UP000177325"/>
    </source>
</evidence>
<dbReference type="AlphaFoldDB" id="A0A1F6FFR9"/>